<accession>A0ABY9XC38</accession>
<dbReference type="EMBL" id="CP043494">
    <property type="protein sequence ID" value="WNG52904.1"/>
    <property type="molecule type" value="Genomic_DNA"/>
</dbReference>
<protein>
    <submittedName>
        <fullName evidence="2">Helix-turn-helix transcriptional regulator</fullName>
    </submittedName>
</protein>
<dbReference type="CDD" id="cd00093">
    <property type="entry name" value="HTH_XRE"/>
    <property type="match status" value="1"/>
</dbReference>
<dbReference type="SMART" id="SM00530">
    <property type="entry name" value="HTH_XRE"/>
    <property type="match status" value="1"/>
</dbReference>
<name>A0ABY9XC38_9BACT</name>
<dbReference type="Pfam" id="PF13560">
    <property type="entry name" value="HTH_31"/>
    <property type="match status" value="1"/>
</dbReference>
<proteinExistence type="predicted"/>
<dbReference type="PROSITE" id="PS50943">
    <property type="entry name" value="HTH_CROC1"/>
    <property type="match status" value="1"/>
</dbReference>
<evidence type="ECO:0000313" key="2">
    <source>
        <dbReference type="EMBL" id="WNG52904.1"/>
    </source>
</evidence>
<evidence type="ECO:0000259" key="1">
    <source>
        <dbReference type="PROSITE" id="PS50943"/>
    </source>
</evidence>
<keyword evidence="3" id="KW-1185">Reference proteome</keyword>
<dbReference type="InterPro" id="IPR001387">
    <property type="entry name" value="Cro/C1-type_HTH"/>
</dbReference>
<dbReference type="Gene3D" id="1.10.260.40">
    <property type="entry name" value="lambda repressor-like DNA-binding domains"/>
    <property type="match status" value="1"/>
</dbReference>
<dbReference type="Proteomes" id="UP001611383">
    <property type="component" value="Chromosome"/>
</dbReference>
<organism evidence="2 3">
    <name type="scientific">Archangium minus</name>
    <dbReference type="NCBI Taxonomy" id="83450"/>
    <lineage>
        <taxon>Bacteria</taxon>
        <taxon>Pseudomonadati</taxon>
        <taxon>Myxococcota</taxon>
        <taxon>Myxococcia</taxon>
        <taxon>Myxococcales</taxon>
        <taxon>Cystobacterineae</taxon>
        <taxon>Archangiaceae</taxon>
        <taxon>Archangium</taxon>
    </lineage>
</organism>
<feature type="domain" description="HTH cro/C1-type" evidence="1">
    <location>
        <begin position="8"/>
        <end position="62"/>
    </location>
</feature>
<evidence type="ECO:0000313" key="3">
    <source>
        <dbReference type="Proteomes" id="UP001611383"/>
    </source>
</evidence>
<gene>
    <name evidence="2" type="ORF">F0U60_43265</name>
</gene>
<dbReference type="SUPFAM" id="SSF47413">
    <property type="entry name" value="lambda repressor-like DNA-binding domains"/>
    <property type="match status" value="1"/>
</dbReference>
<sequence>MVHLAAVVREARKTAELTQADVADRVGIVTEVFGRLERGYLLPSVLTFRRLCRVLRLDANIALGLDVEKDPSWLKVPEPEADDPPALRRLVRTLRRMDAAQVAVMLSTANALVRHTAQRPEGQAE</sequence>
<dbReference type="InterPro" id="IPR010982">
    <property type="entry name" value="Lambda_DNA-bd_dom_sf"/>
</dbReference>
<reference evidence="2 3" key="1">
    <citation type="submission" date="2019-08" db="EMBL/GenBank/DDBJ databases">
        <title>Archangium and Cystobacter genomes.</title>
        <authorList>
            <person name="Chen I.-C.K."/>
            <person name="Wielgoss S."/>
        </authorList>
    </citation>
    <scope>NUCLEOTIDE SEQUENCE [LARGE SCALE GENOMIC DNA]</scope>
    <source>
        <strain evidence="2 3">Cbm 6</strain>
    </source>
</reference>